<sequence length="65" mass="7398">MVKNAAVLERFEAEFIRSQPADIRRNLAIVEALAQEAEHLGVFRRKDPLEGIETIIRVARAVNRV</sequence>
<comment type="caution">
    <text evidence="1">The sequence shown here is derived from an EMBL/GenBank/DDBJ whole genome shotgun (WGS) entry which is preliminary data.</text>
</comment>
<reference evidence="1" key="1">
    <citation type="submission" date="2019-03" db="EMBL/GenBank/DDBJ databases">
        <title>Lake Tanganyika Metagenome-Assembled Genomes (MAGs).</title>
        <authorList>
            <person name="Tran P."/>
        </authorList>
    </citation>
    <scope>NUCLEOTIDE SEQUENCE</scope>
    <source>
        <strain evidence="1">K_DeepCast_150m_m2_040</strain>
    </source>
</reference>
<dbReference type="Proteomes" id="UP000779900">
    <property type="component" value="Unassembled WGS sequence"/>
</dbReference>
<gene>
    <name evidence="1" type="ORF">FJY68_12405</name>
</gene>
<name>A0A937XIH0_UNCW3</name>
<evidence type="ECO:0000313" key="2">
    <source>
        <dbReference type="Proteomes" id="UP000779900"/>
    </source>
</evidence>
<accession>A0A937XIH0</accession>
<evidence type="ECO:0000313" key="1">
    <source>
        <dbReference type="EMBL" id="MBM3332626.1"/>
    </source>
</evidence>
<organism evidence="1 2">
    <name type="scientific">candidate division WOR-3 bacterium</name>
    <dbReference type="NCBI Taxonomy" id="2052148"/>
    <lineage>
        <taxon>Bacteria</taxon>
        <taxon>Bacteria division WOR-3</taxon>
    </lineage>
</organism>
<proteinExistence type="predicted"/>
<dbReference type="EMBL" id="VGIR01000110">
    <property type="protein sequence ID" value="MBM3332626.1"/>
    <property type="molecule type" value="Genomic_DNA"/>
</dbReference>
<dbReference type="AlphaFoldDB" id="A0A937XIH0"/>
<protein>
    <submittedName>
        <fullName evidence="1">Uncharacterized protein</fullName>
    </submittedName>
</protein>